<proteinExistence type="predicted"/>
<dbReference type="InterPro" id="IPR027417">
    <property type="entry name" value="P-loop_NTPase"/>
</dbReference>
<dbReference type="InterPro" id="IPR052026">
    <property type="entry name" value="ExeA_AAA_ATPase_DNA-bind"/>
</dbReference>
<sequence>MGVLTGEVGSGKSTLIRQLVDSLDTMRFSVSYLCQADMKPRDFYESMLRHLGEEVPFGVTKAKRRFQERLAQVARDKELVVIIDEAQDVTPAMLLELRYILNSSMDARSLLSLILVGQPELRITLRKNRYDAIAQRVSLQYHLNGFNEEETSSYIRHQMEIAQRTTPLFATGAIRQIYASTRGIPRMINHICTLALFDAERTQTDIVEESQIGRILADMARQRGVQGIG</sequence>
<evidence type="ECO:0000313" key="3">
    <source>
        <dbReference type="Proteomes" id="UP000366051"/>
    </source>
</evidence>
<dbReference type="SUPFAM" id="SSF52540">
    <property type="entry name" value="P-loop containing nucleoside triphosphate hydrolases"/>
    <property type="match status" value="1"/>
</dbReference>
<dbReference type="Pfam" id="PF13401">
    <property type="entry name" value="AAA_22"/>
    <property type="match status" value="1"/>
</dbReference>
<gene>
    <name evidence="2" type="ORF">FTV88_1238</name>
</gene>
<dbReference type="EMBL" id="CP045875">
    <property type="protein sequence ID" value="QGG47385.1"/>
    <property type="molecule type" value="Genomic_DNA"/>
</dbReference>
<feature type="domain" description="ORC1/DEAH AAA+ ATPase" evidence="1">
    <location>
        <begin position="1"/>
        <end position="122"/>
    </location>
</feature>
<dbReference type="EC" id="6.3.1.-" evidence="2"/>
<organism evidence="2 3">
    <name type="scientific">Heliorestis convoluta</name>
    <dbReference type="NCBI Taxonomy" id="356322"/>
    <lineage>
        <taxon>Bacteria</taxon>
        <taxon>Bacillati</taxon>
        <taxon>Bacillota</taxon>
        <taxon>Clostridia</taxon>
        <taxon>Eubacteriales</taxon>
        <taxon>Heliobacteriaceae</taxon>
        <taxon>Heliorestis</taxon>
    </lineage>
</organism>
<dbReference type="CDD" id="cd00009">
    <property type="entry name" value="AAA"/>
    <property type="match status" value="1"/>
</dbReference>
<dbReference type="GO" id="GO:0016874">
    <property type="term" value="F:ligase activity"/>
    <property type="evidence" value="ECO:0007669"/>
    <property type="project" value="UniProtKB-KW"/>
</dbReference>
<evidence type="ECO:0000259" key="1">
    <source>
        <dbReference type="Pfam" id="PF13401"/>
    </source>
</evidence>
<accession>A0A5Q2N475</accession>
<dbReference type="KEGG" id="hcv:FTV88_1238"/>
<keyword evidence="2" id="KW-0436">Ligase</keyword>
<dbReference type="GO" id="GO:0016887">
    <property type="term" value="F:ATP hydrolysis activity"/>
    <property type="evidence" value="ECO:0007669"/>
    <property type="project" value="InterPro"/>
</dbReference>
<name>A0A5Q2N475_9FIRM</name>
<reference evidence="3" key="1">
    <citation type="submission" date="2019-11" db="EMBL/GenBank/DDBJ databases">
        <title>Genome sequence of Heliorestis convoluta strain HH, an alkaliphilic and minimalistic phototrophic bacterium from a soda lake in Egypt.</title>
        <authorList>
            <person name="Dewey E.D."/>
            <person name="Stokes L.M."/>
            <person name="Burchell B.M."/>
            <person name="Shaffer K.N."/>
            <person name="Huntington A.M."/>
            <person name="Baker J.M."/>
            <person name="Nadendla S."/>
            <person name="Giglio M.G."/>
            <person name="Touchman J.W."/>
            <person name="Blankenship R.E."/>
            <person name="Madigan M.T."/>
            <person name="Sattley W.M."/>
        </authorList>
    </citation>
    <scope>NUCLEOTIDE SEQUENCE [LARGE SCALE GENOMIC DNA]</scope>
    <source>
        <strain evidence="3">HH</strain>
    </source>
</reference>
<dbReference type="PANTHER" id="PTHR35894:SF1">
    <property type="entry name" value="PHOSPHORIBULOKINASE _ URIDINE KINASE FAMILY"/>
    <property type="match status" value="1"/>
</dbReference>
<evidence type="ECO:0000313" key="2">
    <source>
        <dbReference type="EMBL" id="QGG47385.1"/>
    </source>
</evidence>
<dbReference type="Gene3D" id="3.40.50.300">
    <property type="entry name" value="P-loop containing nucleotide triphosphate hydrolases"/>
    <property type="match status" value="1"/>
</dbReference>
<dbReference type="AlphaFoldDB" id="A0A5Q2N475"/>
<keyword evidence="3" id="KW-1185">Reference proteome</keyword>
<dbReference type="Proteomes" id="UP000366051">
    <property type="component" value="Chromosome"/>
</dbReference>
<dbReference type="PANTHER" id="PTHR35894">
    <property type="entry name" value="GENERAL SECRETION PATHWAY PROTEIN A-RELATED"/>
    <property type="match status" value="1"/>
</dbReference>
<protein>
    <submittedName>
        <fullName evidence="2">AAA family ATPase</fullName>
        <ecNumber evidence="2">6.3.1.-</ecNumber>
    </submittedName>
</protein>
<dbReference type="InterPro" id="IPR049945">
    <property type="entry name" value="AAA_22"/>
</dbReference>